<proteinExistence type="predicted"/>
<organism evidence="2 3">
    <name type="scientific">Saccharopolyspora elongata</name>
    <dbReference type="NCBI Taxonomy" id="2530387"/>
    <lineage>
        <taxon>Bacteria</taxon>
        <taxon>Bacillati</taxon>
        <taxon>Actinomycetota</taxon>
        <taxon>Actinomycetes</taxon>
        <taxon>Pseudonocardiales</taxon>
        <taxon>Pseudonocardiaceae</taxon>
        <taxon>Saccharopolyspora</taxon>
    </lineage>
</organism>
<reference evidence="2 3" key="1">
    <citation type="submission" date="2019-03" db="EMBL/GenBank/DDBJ databases">
        <title>Draft genome sequences of novel Actinobacteria.</title>
        <authorList>
            <person name="Sahin N."/>
            <person name="Ay H."/>
            <person name="Saygin H."/>
        </authorList>
    </citation>
    <scope>NUCLEOTIDE SEQUENCE [LARGE SCALE GENOMIC DNA]</scope>
    <source>
        <strain evidence="2 3">7K502</strain>
    </source>
</reference>
<feature type="compositionally biased region" description="Low complexity" evidence="1">
    <location>
        <begin position="311"/>
        <end position="327"/>
    </location>
</feature>
<evidence type="ECO:0000256" key="1">
    <source>
        <dbReference type="SAM" id="MobiDB-lite"/>
    </source>
</evidence>
<feature type="compositionally biased region" description="Low complexity" evidence="1">
    <location>
        <begin position="376"/>
        <end position="394"/>
    </location>
</feature>
<feature type="region of interest" description="Disordered" evidence="1">
    <location>
        <begin position="117"/>
        <end position="160"/>
    </location>
</feature>
<sequence length="439" mass="48021">MSQTISAPETVSHFASNVARAIADRDWKSALSRAGQHEKNVMNWCAHETAGRTRIPALARLEWGATRARTSGDDVALEIITAFMPWANERCSLSAQEPERTAYRRTSPVTRSTMARTATADEHGNAVRVRRANRNASRQRKPGTYATPTVESPDDRERDKPITCNIDYDRAAMPCHGWPCLECNSERSIVDRRTPDGLCGECRERQRSGLPEPASWPELQTATEHARQAIAAAENARRAARAAAERVSAEMIENACAYIWGHQAPAAALDRIEKLWRAADTTQRRVIAAWVNRNVPAEHIDARAAAKEANAETSAETAPAAPAAAQEGTDGKGADNGTADVRDTVADVGSKMRPAVKKAQPAPKAPTTRKAKARKTNPTVKAESTATATATARDTTPKCQQCGERNARPRRHQEQEHVLCRTCHEIFKECDAETAERAA</sequence>
<dbReference type="EMBL" id="SMKW01000123">
    <property type="protein sequence ID" value="TDD35498.1"/>
    <property type="molecule type" value="Genomic_DNA"/>
</dbReference>
<feature type="compositionally biased region" description="Low complexity" evidence="1">
    <location>
        <begin position="357"/>
        <end position="366"/>
    </location>
</feature>
<evidence type="ECO:0000313" key="2">
    <source>
        <dbReference type="EMBL" id="TDD35498.1"/>
    </source>
</evidence>
<dbReference type="RefSeq" id="WP_132494692.1">
    <property type="nucleotide sequence ID" value="NZ_SMKW01000123.1"/>
</dbReference>
<gene>
    <name evidence="2" type="ORF">E1288_43140</name>
</gene>
<dbReference type="AlphaFoldDB" id="A0A4R4XV07"/>
<comment type="caution">
    <text evidence="2">The sequence shown here is derived from an EMBL/GenBank/DDBJ whole genome shotgun (WGS) entry which is preliminary data.</text>
</comment>
<accession>A0A4R4XV07</accession>
<dbReference type="OrthoDB" id="4568218at2"/>
<name>A0A4R4XV07_9PSEU</name>
<protein>
    <submittedName>
        <fullName evidence="2">Uncharacterized protein</fullName>
    </submittedName>
</protein>
<evidence type="ECO:0000313" key="3">
    <source>
        <dbReference type="Proteomes" id="UP000294947"/>
    </source>
</evidence>
<feature type="compositionally biased region" description="Basic residues" evidence="1">
    <location>
        <begin position="128"/>
        <end position="141"/>
    </location>
</feature>
<keyword evidence="3" id="KW-1185">Reference proteome</keyword>
<feature type="region of interest" description="Disordered" evidence="1">
    <location>
        <begin position="304"/>
        <end position="413"/>
    </location>
</feature>
<dbReference type="Proteomes" id="UP000294947">
    <property type="component" value="Unassembled WGS sequence"/>
</dbReference>